<evidence type="ECO:0000313" key="2">
    <source>
        <dbReference type="EMBL" id="KMO69710.1"/>
    </source>
</evidence>
<proteinExistence type="predicted"/>
<dbReference type="Gene3D" id="3.10.180.10">
    <property type="entry name" value="2,3-Dihydroxybiphenyl 1,2-Dioxygenase, domain 1"/>
    <property type="match status" value="1"/>
</dbReference>
<dbReference type="InterPro" id="IPR029068">
    <property type="entry name" value="Glyas_Bleomycin-R_OHBP_Dase"/>
</dbReference>
<dbReference type="EMBL" id="JYNX01000089">
    <property type="protein sequence ID" value="KMO69710.1"/>
    <property type="molecule type" value="Genomic_DNA"/>
</dbReference>
<organism evidence="2 3">
    <name type="scientific">Mycolicibacterium chubuense</name>
    <name type="common">Mycobacterium chubuense</name>
    <dbReference type="NCBI Taxonomy" id="1800"/>
    <lineage>
        <taxon>Bacteria</taxon>
        <taxon>Bacillati</taxon>
        <taxon>Actinomycetota</taxon>
        <taxon>Actinomycetes</taxon>
        <taxon>Mycobacteriales</taxon>
        <taxon>Mycobacteriaceae</taxon>
        <taxon>Mycolicibacterium</taxon>
    </lineage>
</organism>
<reference evidence="2 3" key="1">
    <citation type="journal article" date="2015" name="Genome Biol. Evol.">
        <title>Characterization of Three Mycobacterium spp. with Potential Use in Bioremediation by Genome Sequencing and Comparative Genomics.</title>
        <authorList>
            <person name="Das S."/>
            <person name="Pettersson B.M."/>
            <person name="Behra P.R."/>
            <person name="Ramesh M."/>
            <person name="Dasgupta S."/>
            <person name="Bhattacharya A."/>
            <person name="Kirsebom L.A."/>
        </authorList>
    </citation>
    <scope>NUCLEOTIDE SEQUENCE [LARGE SCALE GENOMIC DNA]</scope>
    <source>
        <strain evidence="2 3">DSM 44219</strain>
    </source>
</reference>
<gene>
    <name evidence="2" type="ORF">MCHUDSM44219_05511</name>
</gene>
<dbReference type="PATRIC" id="fig|1800.3.peg.5548"/>
<dbReference type="AlphaFoldDB" id="A0A0J6VFB7"/>
<dbReference type="PROSITE" id="PS51819">
    <property type="entry name" value="VOC"/>
    <property type="match status" value="1"/>
</dbReference>
<dbReference type="SUPFAM" id="SSF54593">
    <property type="entry name" value="Glyoxalase/Bleomycin resistance protein/Dihydroxybiphenyl dioxygenase"/>
    <property type="match status" value="1"/>
</dbReference>
<sequence length="128" mass="13816">MSSGGAPGQHRMSIQHLLAVVPVSDIAVSRKWYASLFGRTEDNNPMPTLIEWQVLPGAWVQVFHDEDRAGSGLLNLAVDDLEAHRAALRERGLDPGEIADADKGVRLSALADPDGNAITLIGGFRVDY</sequence>
<protein>
    <submittedName>
        <fullName evidence="2">Glyoxalase-like domain protein</fullName>
    </submittedName>
</protein>
<name>A0A0J6VFB7_MYCCU</name>
<evidence type="ECO:0000313" key="3">
    <source>
        <dbReference type="Proteomes" id="UP000036176"/>
    </source>
</evidence>
<dbReference type="InterPro" id="IPR041581">
    <property type="entry name" value="Glyoxalase_6"/>
</dbReference>
<dbReference type="Pfam" id="PF18029">
    <property type="entry name" value="Glyoxalase_6"/>
    <property type="match status" value="1"/>
</dbReference>
<keyword evidence="3" id="KW-1185">Reference proteome</keyword>
<dbReference type="Proteomes" id="UP000036176">
    <property type="component" value="Unassembled WGS sequence"/>
</dbReference>
<feature type="domain" description="VOC" evidence="1">
    <location>
        <begin position="13"/>
        <end position="123"/>
    </location>
</feature>
<dbReference type="CDD" id="cd06587">
    <property type="entry name" value="VOC"/>
    <property type="match status" value="1"/>
</dbReference>
<accession>A0A0J6VFB7</accession>
<evidence type="ECO:0000259" key="1">
    <source>
        <dbReference type="PROSITE" id="PS51819"/>
    </source>
</evidence>
<dbReference type="InterPro" id="IPR037523">
    <property type="entry name" value="VOC_core"/>
</dbReference>
<comment type="caution">
    <text evidence="2">The sequence shown here is derived from an EMBL/GenBank/DDBJ whole genome shotgun (WGS) entry which is preliminary data.</text>
</comment>